<dbReference type="InterPro" id="IPR041658">
    <property type="entry name" value="AAA_lid_11"/>
</dbReference>
<comment type="similarity">
    <text evidence="2">Belongs to the dynein heavy chain family.</text>
</comment>
<keyword evidence="5" id="KW-0493">Microtubule</keyword>
<dbReference type="Pfam" id="PF17857">
    <property type="entry name" value="AAA_lid_1"/>
    <property type="match status" value="1"/>
</dbReference>
<dbReference type="Gene3D" id="3.20.180.20">
    <property type="entry name" value="Dynein heavy chain, N-terminal domain 2"/>
    <property type="match status" value="1"/>
</dbReference>
<dbReference type="InterPro" id="IPR026983">
    <property type="entry name" value="DHC"/>
</dbReference>
<dbReference type="InterPro" id="IPR044865">
    <property type="entry name" value="MRH_dom"/>
</dbReference>
<proteinExistence type="inferred from homology"/>
<gene>
    <name evidence="21" type="ORF">EVOR1521_LOCUS11460</name>
</gene>
<dbReference type="InterPro" id="IPR009011">
    <property type="entry name" value="Man6P_isomerase_rcpt-bd_dom_sf"/>
</dbReference>
<dbReference type="Proteomes" id="UP001178507">
    <property type="component" value="Unassembled WGS sequence"/>
</dbReference>
<feature type="signal peptide" evidence="19">
    <location>
        <begin position="1"/>
        <end position="21"/>
    </location>
</feature>
<evidence type="ECO:0000256" key="1">
    <source>
        <dbReference type="ARBA" id="ARBA00004430"/>
    </source>
</evidence>
<dbReference type="InterPro" id="IPR036607">
    <property type="entry name" value="PRKCSH"/>
</dbReference>
<dbReference type="Gene3D" id="1.10.287.2620">
    <property type="match status" value="1"/>
</dbReference>
<feature type="domain" description="MRH" evidence="20">
    <location>
        <begin position="340"/>
        <end position="435"/>
    </location>
</feature>
<dbReference type="Pfam" id="PF03028">
    <property type="entry name" value="Dynein_heavy"/>
    <property type="match status" value="1"/>
</dbReference>
<dbReference type="Pfam" id="PF18198">
    <property type="entry name" value="AAA_lid_11"/>
    <property type="match status" value="1"/>
</dbReference>
<feature type="region of interest" description="Disordered" evidence="18">
    <location>
        <begin position="485"/>
        <end position="534"/>
    </location>
</feature>
<dbReference type="InterPro" id="IPR035706">
    <property type="entry name" value="AAA_9"/>
</dbReference>
<protein>
    <recommendedName>
        <fullName evidence="3">Glucosidase 2 subunit beta</fullName>
    </recommendedName>
</protein>
<feature type="compositionally biased region" description="Low complexity" evidence="18">
    <location>
        <begin position="224"/>
        <end position="243"/>
    </location>
</feature>
<dbReference type="InterPro" id="IPR041589">
    <property type="entry name" value="DNAH3_AAA_lid_1"/>
</dbReference>
<organism evidence="21 22">
    <name type="scientific">Effrenium voratum</name>
    <dbReference type="NCBI Taxonomy" id="2562239"/>
    <lineage>
        <taxon>Eukaryota</taxon>
        <taxon>Sar</taxon>
        <taxon>Alveolata</taxon>
        <taxon>Dinophyceae</taxon>
        <taxon>Suessiales</taxon>
        <taxon>Symbiodiniaceae</taxon>
        <taxon>Effrenium</taxon>
    </lineage>
</organism>
<dbReference type="Pfam" id="PF12781">
    <property type="entry name" value="AAA_9"/>
    <property type="match status" value="1"/>
</dbReference>
<evidence type="ECO:0000313" key="21">
    <source>
        <dbReference type="EMBL" id="CAJ1384640.1"/>
    </source>
</evidence>
<evidence type="ECO:0000256" key="9">
    <source>
        <dbReference type="ARBA" id="ARBA00022840"/>
    </source>
</evidence>
<dbReference type="InterPro" id="IPR035699">
    <property type="entry name" value="AAA_6"/>
</dbReference>
<feature type="region of interest" description="Disordered" evidence="18">
    <location>
        <begin position="612"/>
        <end position="670"/>
    </location>
</feature>
<dbReference type="Gene3D" id="6.10.140.1060">
    <property type="match status" value="1"/>
</dbReference>
<comment type="subcellular location">
    <subcellularLocation>
        <location evidence="1">Cytoplasm</location>
        <location evidence="1">Cytoskeleton</location>
        <location evidence="1">Cilium axoneme</location>
    </subcellularLocation>
</comment>
<name>A0AA36IDC3_9DINO</name>
<dbReference type="InterPro" id="IPR042219">
    <property type="entry name" value="AAA_lid_11_sf"/>
</dbReference>
<dbReference type="InterPro" id="IPR003593">
    <property type="entry name" value="AAA+_ATPase"/>
</dbReference>
<dbReference type="GO" id="GO:0007018">
    <property type="term" value="P:microtubule-based movement"/>
    <property type="evidence" value="ECO:0007669"/>
    <property type="project" value="InterPro"/>
</dbReference>
<dbReference type="FunFam" id="1.20.920.20:FF:000001">
    <property type="entry name" value="dynein heavy chain 2, axonemal"/>
    <property type="match status" value="1"/>
</dbReference>
<keyword evidence="22" id="KW-1185">Reference proteome</keyword>
<evidence type="ECO:0000256" key="4">
    <source>
        <dbReference type="ARBA" id="ARBA00022490"/>
    </source>
</evidence>
<dbReference type="Pfam" id="PF12775">
    <property type="entry name" value="AAA_7"/>
    <property type="match status" value="1"/>
</dbReference>
<dbReference type="Pfam" id="PF17852">
    <property type="entry name" value="Dynein_AAA_lid"/>
    <property type="match status" value="1"/>
</dbReference>
<keyword evidence="4" id="KW-0963">Cytoplasm</keyword>
<evidence type="ECO:0000256" key="8">
    <source>
        <dbReference type="ARBA" id="ARBA00022741"/>
    </source>
</evidence>
<dbReference type="Gene3D" id="3.40.50.300">
    <property type="entry name" value="P-loop containing nucleotide triphosphate hydrolases"/>
    <property type="match status" value="5"/>
</dbReference>
<evidence type="ECO:0000256" key="14">
    <source>
        <dbReference type="ARBA" id="ARBA00023175"/>
    </source>
</evidence>
<dbReference type="FunFam" id="1.10.8.1220:FF:000001">
    <property type="entry name" value="Dynein axonemal heavy chain 5"/>
    <property type="match status" value="1"/>
</dbReference>
<dbReference type="CDD" id="cd00112">
    <property type="entry name" value="LDLa"/>
    <property type="match status" value="1"/>
</dbReference>
<dbReference type="Gene3D" id="1.10.8.710">
    <property type="match status" value="1"/>
</dbReference>
<keyword evidence="8" id="KW-0547">Nucleotide-binding</keyword>
<feature type="coiled-coil region" evidence="17">
    <location>
        <begin position="3813"/>
        <end position="3882"/>
    </location>
</feature>
<dbReference type="FunFam" id="1.10.8.720:FF:000005">
    <property type="entry name" value="Dynein axonemal heavy chain 10"/>
    <property type="match status" value="1"/>
</dbReference>
<evidence type="ECO:0000256" key="6">
    <source>
        <dbReference type="ARBA" id="ARBA00022729"/>
    </source>
</evidence>
<dbReference type="Gene3D" id="1.10.472.130">
    <property type="match status" value="1"/>
</dbReference>
<dbReference type="FunFam" id="1.20.920.30:FF:000002">
    <property type="entry name" value="Dynein axonemal heavy chain 3"/>
    <property type="match status" value="1"/>
</dbReference>
<dbReference type="FunFam" id="1.20.140.100:FF:000001">
    <property type="entry name" value="dynein heavy chain 17, axonemal"/>
    <property type="match status" value="1"/>
</dbReference>
<dbReference type="InterPro" id="IPR024743">
    <property type="entry name" value="Dynein_HC_stalk"/>
</dbReference>
<dbReference type="Pfam" id="PF12777">
    <property type="entry name" value="MT"/>
    <property type="match status" value="1"/>
</dbReference>
<dbReference type="Gene3D" id="1.20.58.1120">
    <property type="match status" value="1"/>
</dbReference>
<feature type="region of interest" description="Disordered" evidence="18">
    <location>
        <begin position="278"/>
        <end position="315"/>
    </location>
</feature>
<keyword evidence="6 19" id="KW-0732">Signal</keyword>
<keyword evidence="12" id="KW-0969">Cilium</keyword>
<feature type="compositionally biased region" description="Acidic residues" evidence="18">
    <location>
        <begin position="628"/>
        <end position="645"/>
    </location>
</feature>
<feature type="region of interest" description="Disordered" evidence="18">
    <location>
        <begin position="145"/>
        <end position="167"/>
    </location>
</feature>
<dbReference type="Pfam" id="PF13015">
    <property type="entry name" value="PRKCSH_1"/>
    <property type="match status" value="1"/>
</dbReference>
<dbReference type="InterPro" id="IPR027417">
    <property type="entry name" value="P-loop_NTPase"/>
</dbReference>
<dbReference type="SUPFAM" id="SSF52540">
    <property type="entry name" value="P-loop containing nucleoside triphosphate hydrolases"/>
    <property type="match status" value="4"/>
</dbReference>
<dbReference type="Pfam" id="PF18199">
    <property type="entry name" value="Dynein_C"/>
    <property type="match status" value="1"/>
</dbReference>
<dbReference type="Pfam" id="PF12774">
    <property type="entry name" value="AAA_6"/>
    <property type="match status" value="1"/>
</dbReference>
<dbReference type="InterPro" id="IPR004273">
    <property type="entry name" value="Dynein_heavy_D6_P-loop"/>
</dbReference>
<dbReference type="FunFam" id="1.20.1270.280:FF:000005">
    <property type="entry name" value="Dynein axonemal heavy chain 10"/>
    <property type="match status" value="1"/>
</dbReference>
<keyword evidence="14" id="KW-0505">Motor protein</keyword>
<dbReference type="SUPFAM" id="SSF50911">
    <property type="entry name" value="Mannose 6-phosphate receptor domain"/>
    <property type="match status" value="1"/>
</dbReference>
<dbReference type="InterPro" id="IPR041466">
    <property type="entry name" value="Dynein_AAA5_ext"/>
</dbReference>
<evidence type="ECO:0000256" key="3">
    <source>
        <dbReference type="ARBA" id="ARBA00022387"/>
    </source>
</evidence>
<dbReference type="GO" id="GO:0051959">
    <property type="term" value="F:dynein light intermediate chain binding"/>
    <property type="evidence" value="ECO:0007669"/>
    <property type="project" value="InterPro"/>
</dbReference>
<dbReference type="GO" id="GO:0008569">
    <property type="term" value="F:minus-end-directed microtubule motor activity"/>
    <property type="evidence" value="ECO:0007669"/>
    <property type="project" value="InterPro"/>
</dbReference>
<evidence type="ECO:0000256" key="5">
    <source>
        <dbReference type="ARBA" id="ARBA00022701"/>
    </source>
</evidence>
<dbReference type="InterPro" id="IPR042222">
    <property type="entry name" value="Dynein_2_N"/>
</dbReference>
<dbReference type="GO" id="GO:0045505">
    <property type="term" value="F:dynein intermediate chain binding"/>
    <property type="evidence" value="ECO:0007669"/>
    <property type="project" value="InterPro"/>
</dbReference>
<feature type="compositionally biased region" description="Acidic residues" evidence="18">
    <location>
        <begin position="490"/>
        <end position="518"/>
    </location>
</feature>
<evidence type="ECO:0000256" key="15">
    <source>
        <dbReference type="ARBA" id="ARBA00023212"/>
    </source>
</evidence>
<dbReference type="InterPro" id="IPR041228">
    <property type="entry name" value="Dynein_C"/>
</dbReference>
<dbReference type="Gene3D" id="2.70.130.10">
    <property type="entry name" value="Mannose-6-phosphate receptor binding domain"/>
    <property type="match status" value="1"/>
</dbReference>
<evidence type="ECO:0000313" key="22">
    <source>
        <dbReference type="Proteomes" id="UP001178507"/>
    </source>
</evidence>
<dbReference type="InterPro" id="IPR013602">
    <property type="entry name" value="Dynein_heavy_linker"/>
</dbReference>
<sequence length="4970" mass="565415">MPLGKAAQRFGALLLLEASLAAQIGVAPEDQENYACHGDPCTFRCLSGQKDTLPLSAINDDFCDCEDGSDEPGTAACAGRGQETLFYCPNAEGIPRLIYTSRVRDGICDCCDGSDELAGDTTPCSNTCSDEGAERERTLERFRRGLEKHKEGRRDAKNSRQRWREEVESLKQQHAKLLKEDGQQTLRQGAMADLQRMKDEIEALKEQIRVLQARQDGMENQVTSSASGREASEESAAVAASAADVPKTQVDDVAKAPEEALPHVSEYAKKWMDNSEAMLETTPSTSQAIEETEVKQAGSEPSTNQTDKQKLDKTKSRIKELEDKLGFLPEDKLAYFPLLDTCLESDKFNGHTYSICFFRSAHQSGGTQGNVSLGSFAGWKGQRQIEFKGGKSCGSAQRQLTVKFRCSEEVKIVEVSEPGHCSYEAVVQSAGACGKKIRCSKEWPRFKTNPIARMSIGGDLAYFLDAAPENTTAMFYLRIVSEMSSKDGGQEGEEEESPEGETVDIPFEEPTEEGEGASEEVKAESRQTSYSRSKTLNRDCTQMLSREVLTVTVGSLIEGSLDRMCIYFMKHVSGPCNPATIQREVTFGTVEGTFLRDLELMMREIYIPALSKGTSRAKAGERRRGSESEAEDEEAEAAAEGSELDEGGRGNEPAGDEEAPEKSPEEQVEEIVAATAAVTASEEEANAINLPSHIQDEILGYTMRFTGHVHQTVVQVYGNVNIRIPAVDLEDMEAARHDPSVLSILEQAVTEWSNIIEKVLIEEGKRQYESCFPMAEIDFWRDRSSKVSTVYEQLQLPGVKKVLEVLEASEPPVLQQFQDQFGSLQQMHVVAKDNVKFLTTLERHFKSLATGSMQTIVETLPSLMNAIRMVWIISRYFNSDKYMEPLMKRIADQIADKVQEQININQILSLDPPKAMQIIEDGRNALEKWNEIYLTTRDKMEENATNQRWDFDRTLLFKKTGYMSKICTNLYEIMQVLDQFYKFLGPELKEVTGDSQGIDQLLKEVEALKTDFRNVKNVFDDFNQPHWESSIQRFKEKVGVIEERAIKFLNRSFQNLRSAEGAFKLLQNFKNIESREKINKKMNDKFVAILLRYGVEVGKLKEIFQRDKENPPISKSTPPTAGAILWARSIFHRAKRPILSFKTMPQLLQLPEGQQACKEYVELGKEILEYEQALFEAWQTTAVELAVSSLKYNVLIKDPRTGAYKVNFAKELQLLIREAKYLDQLGGFELPHTVLNVALQQDQYKEFVEQLDLLIDAYNAAVGDLSPVQQKLLRKQILELDKCLSPGLSPLNWNSLGIKDFIEAGNQGITKFRGAFRDQVEKSEERITNVVTAIENATLVRPFDWNRADVMDHMEFGEFFERHRLSQLEDLVKKYDSIGPFLVKIEETTAGTKTGMAPSMAEYYHYWERRIFNAITTMLLRGRMSTFQTLFSAGERKRPPLLRVKADCNGAEIDDNALQSVFRLISKLLKNTIQSAKSFVRWMDGTCRMVPPQPGQEDEQQQMFTFYRDVKDNPALFDMTINIQNSIQKIFSIIDKFLRHWKRYEDRWKLWDPKWKQDLEKVREKRPPFVFFDAHICVYKSLADSLAAYPPEKDIGFVRIDCTSIVAAIRTQAMDWVAGYGDILRQLAYKDLTKIQAEITEFRDDLQENPDSLDKLKFILSVISKILAVSMDMELRMQDVRERYRTLELYNCHFELQEYEDAKALSEMWRLLKDEALTKDRRMVRVKEHFSQVTQEQVGDFSTECKELLQVFKREGPGSDVSLEEGVELMKKYDINVKQFQRKREDLVKAQTLFNLPIQTYPELLQLEKDLRLLQQIYKVYIDHSSMVNEFSNALWTKFDINALTKGAEDFDKQVRRMPKEQKELGELPTFQKLEEVVTSFKAGVPLIQQLKSDAIRKTHWEELMALAGVETEDFDIKKMTLNAVFAMQLHRFPDEVNELVVTAQNELKIESELAKIDSTWRTMPLALKPYKGEPANPRGYVLLPNEEMKQTLDDHVLTLQSMSSSKYADKLSEPIKRWERNLSVVSEVFDAWMVLQRKWMYLESIFLDSEDISMQLPEQAKQFLKCHKAYTKIMSATQAQPQVLSACCQDGRLEEFKGLTSEFDRIQKSLTDYLDTKRSAFPRFYLISDDELLSILGTSDAQAVQPHMLKLFDNCKMLEFSRGKTVVGMYSDEGEHFRFHQAQKAEGAVEDWMLTVDEQMQDTLQRISKAAVYYYASQDRMEWIQSYIGMVAILGTQIWWTWQVEDAFRKVAEGDKSAMKNELRKENQQVQDLVAFVRSPINKLQRKKVNTLIILDVHARDIVDRFVRDSILSKEEFAWESQLRFYWDRKMDDVAIRQCTGQLKYCYEYQGLNGRLVITPLTDRCVMTLTTALTFNMGGAPAGPAGTGKTETVKDLAKSLAISCVVTNCGDGLDFRAMGVIFSGLSETGFWGCFDEFNRINVEVLSVVAAQIKTIQNGLNGGKKTVEMLGRDVVLKTTIGYFITMNPGYAGRSELPDNLKALFRPVTMIVPDLLMICENMLMSEGFNLAKVLAKKMTVLYSLSQGQLSKQYHYDFKLRALKSVLVMAGDLKRAAGDLPEDKVLMRALRDMNMPKFVNSQDVPLFQGLLNDLFPGLKVPREGNPGLKDAIMKYFDDSQMHSKYEDIYQLQVDKVMQLYETMLTRHSTMIVGPTGGGKSVVLNCLAEAQKTALGLPTTLLPLNPKAITTEELYGVLDPQTRDWTDGLLSKIFREMNQPHPADKPCRRYIVYDGDVDAIWIENMNSVMDDNKLLTLTNGERIRLEKHCAMLFEVYDLQYASPATVSRCGMLYVDDKNLGPGPYYDRWQRLKQTEKLRESLEDLYEKYVPHLILYIFEGRQGDQIGQPLSGFIHRSSMGMDSVVQFTRLFDSIFDEGTTPIDLVENIYIFCLTWSLGAHLDERGRIEFDDFIKKLAQKVLPKQSLFDSNFDLEQGRWTTWEDLMEAFAPPPGLDFNKIFVPTIDTTRYAYLVKQFLSLSQPVLFIGESGTAKSVTMQNTLESYPADKSVILNINYSSRTSSLDFQRTMEDNISKRTGRIFGPEQGKKLRIFIDDLSMPKIDLYGTQQPLALLKFLMERMFMYERGGDLDKIIIQDCQFVSGMQPPGAGRNTIDPRVVSLYACIGITFPAGETVERIYSSILKNSFLGFDNAVQEACLQLPQVTMSLHQAVLENLPPTPTKFHYIFSLRDLSRVFQGICQADPQVVNSGPLLIRLWRNECTRVYEDRFNEDSDKAFLSEKQLHNIVKTQFSKSADVALQDPLVWGDFRDALDILVKSDTPYSAPRVYEDLGSWESIRPIFDGILELYNGDNSPMNLVLFNDALAHLLRLHRIIRLTRGMALLIGVGGSGKQSLTKLATFAAGYKLFEITLSRGYGDDQLRDDLKALYTSTIKQPMSFLFTDAHVVEEGFLEYINNILTVGMVPALFGDDEKEPLVGAIRARARGEGIPEAGMWAYACGVIRDNLHLVLAMSPAGSQLRTRCRNFPGLVAGCTIDWFFSWPQQALLAVADHFLANVTGIDDFRGNITDTMSYVHLGVTLQYSPQFEIKYKRRNFATPKNYLDFLSNYMKFLELNRNNLDQMSGRLGGGLDKLVQAAVQVTEMSKELEEKKAIVDENAIKVRELIDIINEKTEAVTKRKEEASAAAEQIEKDSVIIEREKADADEALQAALPALESAAKALEELDKKDVSEVKGMASPPPPVTIVCMCVVILRPLGKEDESQGWTGAKAMLSDVGFMRALQEYKKDDMRERQIKRIKELLNKEKETFEGEKMKSVSRAGYGLLQWVLAMVKYYEVAKGVAPKRELVNKLQQKKEEAEENLKQINKELKELAENLEIVTAERQVQSDKLKQLKEDADTMTRRLNAASQLIEGLASERKRWTEDLQKMGEVKKRLVGDCLLNAGFVSYAGPFNHEFRKEMVYVDWQDRVQNKAIDKTEEFKIETLLTSDVEVASWSGHGLPTDELCVQNGILVTKSARWPLCVDPQMQIVTWLKRKEEKAGLTVKTFNDEYVKFLELAIQYGKPFLFENLDEELDPMVDPVLERKTVLVNGQKMITLGDNQLEWNDSFMLYMTTKLSNPKYTPEVMGKASIVNCVITLDGLAAQLLNVVVGFERPDLEEMRQKLVQQMSDNRQVIKSLEDTLLRELAASKGSILDNDELIQTLNNAKAKSIEIGESLETAAKTAEEIEKTRALYVSVAKRGSILYFAMSGMVAISEMYEYSLSSYLGVFDTALRDAKPDKIVDNRLKNLREKMTQTMYDYTCMGIFERHKLLFSFQMTSMILDGDSDLDKKEFDFYMKGNPSLEKPKEPSPYAWLSETGWKDLQLLKTFDDSIKDICEDVKKHGDDWYAWYESETPESIDMPCGYKEKVDLFKQVLIIRSIRPDRMITATKGFIAYKLSDYYVQPPSLVYDKIFEKSNEWMPIVFILSPGADPQSDVAKLGDQLGFSGAKFKFVSLGQGMGGVAQQTIETGYQRGHWVMLQNCHLLASWLRTLEKILEQMHKPHKDFRLWLTTMPTSAFPMGILQRSLKVVTEPPEGLKLNIKQSYAKISDAELDACSHDSFRPLMYVLAFFHAVVQDRRKFGRIGWNVAYDFNESDFKVSAKLLNLYLQKSSDKGEVVPWETLRYLIGEAMYGGRVTDNYDRRVLTTYLEEYMGDYLFDENVKFYFSRSGFDYECPLQGNVASYQQVILTLPINQSPSVFGLHPNAEINYFMNSAKEIYQGLMSMQTGGGGESGGMSRDELIDKTASDIQSNIPKDELKFIKDTVPSPLEVVLLQEIERYESLVKRMVGNIADLKRAIKGEIGMSQSLDELGTALFNGLVPGAWTKMAPQTEKPLGSWMDHFVRRYKQYSDWAEKGEPAVFWLSGFHIPESLLSALVQASCRRRGWALDKSTLYTKVTSYTEPGQVPEKLMDGTYVEGLCAWLHVASRVGVLRSSLRRYLEGARWDMEAHEHLESLP</sequence>
<dbReference type="Pfam" id="PF12780">
    <property type="entry name" value="AAA_8"/>
    <property type="match status" value="1"/>
</dbReference>
<dbReference type="PANTHER" id="PTHR22878">
    <property type="entry name" value="DYNEIN HEAVY CHAIN 6, AXONEMAL-LIKE-RELATED"/>
    <property type="match status" value="1"/>
</dbReference>
<dbReference type="GO" id="GO:0005930">
    <property type="term" value="C:axoneme"/>
    <property type="evidence" value="ECO:0007669"/>
    <property type="project" value="UniProtKB-SubCell"/>
</dbReference>
<evidence type="ECO:0000256" key="7">
    <source>
        <dbReference type="ARBA" id="ARBA00022737"/>
    </source>
</evidence>
<dbReference type="Pfam" id="PF08393">
    <property type="entry name" value="DHC_N2"/>
    <property type="match status" value="1"/>
</dbReference>
<dbReference type="SMART" id="SM00382">
    <property type="entry name" value="AAA"/>
    <property type="match status" value="3"/>
</dbReference>
<dbReference type="Pfam" id="PF12999">
    <property type="entry name" value="PRKCSH-like"/>
    <property type="match status" value="1"/>
</dbReference>
<dbReference type="Gene3D" id="1.20.920.30">
    <property type="match status" value="1"/>
</dbReference>
<dbReference type="InterPro" id="IPR028146">
    <property type="entry name" value="PRKCSH_N"/>
</dbReference>
<dbReference type="InterPro" id="IPR042228">
    <property type="entry name" value="Dynein_linker_3"/>
</dbReference>
<evidence type="ECO:0000256" key="12">
    <source>
        <dbReference type="ARBA" id="ARBA00023069"/>
    </source>
</evidence>
<keyword evidence="16" id="KW-0966">Cell projection</keyword>
<dbReference type="GO" id="GO:0005524">
    <property type="term" value="F:ATP binding"/>
    <property type="evidence" value="ECO:0007669"/>
    <property type="project" value="UniProtKB-KW"/>
</dbReference>
<dbReference type="FunFam" id="3.40.50.300:FF:000044">
    <property type="entry name" value="Dynein heavy chain 5, axonemal"/>
    <property type="match status" value="1"/>
</dbReference>
<accession>A0AA36IDC3</accession>
<dbReference type="InterPro" id="IPR043157">
    <property type="entry name" value="Dynein_AAA1S"/>
</dbReference>
<dbReference type="Gene3D" id="1.20.1270.280">
    <property type="match status" value="1"/>
</dbReference>
<evidence type="ECO:0000256" key="2">
    <source>
        <dbReference type="ARBA" id="ARBA00008887"/>
    </source>
</evidence>
<dbReference type="Gene3D" id="1.20.140.100">
    <property type="entry name" value="Dynein heavy chain, N-terminal domain 2"/>
    <property type="match status" value="1"/>
</dbReference>
<dbReference type="Gene3D" id="1.10.8.1220">
    <property type="match status" value="1"/>
</dbReference>
<evidence type="ECO:0000256" key="17">
    <source>
        <dbReference type="SAM" id="Coils"/>
    </source>
</evidence>
<dbReference type="InterPro" id="IPR024317">
    <property type="entry name" value="Dynein_heavy_chain_D4_dom"/>
</dbReference>
<dbReference type="PROSITE" id="PS51914">
    <property type="entry name" value="MRH"/>
    <property type="match status" value="1"/>
</dbReference>
<dbReference type="InterPro" id="IPR002172">
    <property type="entry name" value="LDrepeatLR_classA_rpt"/>
</dbReference>
<dbReference type="GO" id="GO:0030286">
    <property type="term" value="C:dynein complex"/>
    <property type="evidence" value="ECO:0007669"/>
    <property type="project" value="UniProtKB-KW"/>
</dbReference>
<keyword evidence="11 17" id="KW-0175">Coiled coil</keyword>
<evidence type="ECO:0000256" key="19">
    <source>
        <dbReference type="SAM" id="SignalP"/>
    </source>
</evidence>
<dbReference type="Pfam" id="PF08385">
    <property type="entry name" value="DHC_N1"/>
    <property type="match status" value="1"/>
</dbReference>
<dbReference type="FunFam" id="3.40.50.300:FF:000153">
    <property type="entry name" value="Dynein axonemal heavy chain 1"/>
    <property type="match status" value="1"/>
</dbReference>
<dbReference type="InterPro" id="IPR013594">
    <property type="entry name" value="Dynein_heavy_tail"/>
</dbReference>
<feature type="coiled-coil region" evidence="17">
    <location>
        <begin position="3604"/>
        <end position="3673"/>
    </location>
</feature>
<dbReference type="FunFam" id="3.40.50.300:FF:002141">
    <property type="entry name" value="Dynein heavy chain"/>
    <property type="match status" value="1"/>
</dbReference>
<keyword evidence="7" id="KW-0677">Repeat</keyword>
<dbReference type="FunFam" id="1.20.58.1120:FF:000008">
    <property type="entry name" value="Dynein heavy chain 10, axonemal"/>
    <property type="match status" value="1"/>
</dbReference>
<evidence type="ECO:0000256" key="18">
    <source>
        <dbReference type="SAM" id="MobiDB-lite"/>
    </source>
</evidence>
<dbReference type="FunFam" id="3.20.180.20:FF:000001">
    <property type="entry name" value="Dynein axonemal heavy chain 5"/>
    <property type="match status" value="1"/>
</dbReference>
<keyword evidence="10" id="KW-0243">Dynein</keyword>
<dbReference type="FunFam" id="3.40.50.300:FF:000049">
    <property type="entry name" value="Dynein, axonemal, heavy chain 5"/>
    <property type="match status" value="1"/>
</dbReference>
<evidence type="ECO:0000256" key="10">
    <source>
        <dbReference type="ARBA" id="ARBA00023017"/>
    </source>
</evidence>
<feature type="region of interest" description="Disordered" evidence="18">
    <location>
        <begin position="215"/>
        <end position="250"/>
    </location>
</feature>
<keyword evidence="15" id="KW-0206">Cytoskeleton</keyword>
<evidence type="ECO:0000256" key="13">
    <source>
        <dbReference type="ARBA" id="ARBA00023157"/>
    </source>
</evidence>
<dbReference type="Gene3D" id="1.20.920.20">
    <property type="match status" value="1"/>
</dbReference>
<evidence type="ECO:0000256" key="16">
    <source>
        <dbReference type="ARBA" id="ARBA00023273"/>
    </source>
</evidence>
<dbReference type="GO" id="GO:0005874">
    <property type="term" value="C:microtubule"/>
    <property type="evidence" value="ECO:0007669"/>
    <property type="project" value="UniProtKB-KW"/>
</dbReference>
<keyword evidence="13" id="KW-1015">Disulfide bond</keyword>
<dbReference type="Gene3D" id="1.10.8.720">
    <property type="entry name" value="Region D6 of dynein motor"/>
    <property type="match status" value="1"/>
</dbReference>
<dbReference type="FunFam" id="1.10.8.710:FF:000001">
    <property type="entry name" value="Dynein axonemal heavy chain 2"/>
    <property type="match status" value="1"/>
</dbReference>
<keyword evidence="9" id="KW-0067">ATP-binding</keyword>
<feature type="chain" id="PRO_5041337356" description="Glucosidase 2 subunit beta" evidence="19">
    <location>
        <begin position="22"/>
        <end position="4970"/>
    </location>
</feature>
<feature type="compositionally biased region" description="Basic and acidic residues" evidence="18">
    <location>
        <begin position="618"/>
        <end position="627"/>
    </location>
</feature>
<dbReference type="EMBL" id="CAUJNA010001136">
    <property type="protein sequence ID" value="CAJ1384640.1"/>
    <property type="molecule type" value="Genomic_DNA"/>
</dbReference>
<reference evidence="21" key="1">
    <citation type="submission" date="2023-08" db="EMBL/GenBank/DDBJ databases">
        <authorList>
            <person name="Chen Y."/>
            <person name="Shah S."/>
            <person name="Dougan E. K."/>
            <person name="Thang M."/>
            <person name="Chan C."/>
        </authorList>
    </citation>
    <scope>NUCLEOTIDE SEQUENCE</scope>
</reference>
<comment type="caution">
    <text evidence="21">The sequence shown here is derived from an EMBL/GenBank/DDBJ whole genome shotgun (WGS) entry which is preliminary data.</text>
</comment>
<evidence type="ECO:0000256" key="11">
    <source>
        <dbReference type="ARBA" id="ARBA00023054"/>
    </source>
</evidence>
<evidence type="ECO:0000259" key="20">
    <source>
        <dbReference type="PROSITE" id="PS51914"/>
    </source>
</evidence>
<dbReference type="PANTHER" id="PTHR22878:SF63">
    <property type="entry name" value="DYNEIN AXONEMAL HEAVY CHAIN 10"/>
    <property type="match status" value="1"/>
</dbReference>